<reference evidence="2 3" key="1">
    <citation type="submission" date="2017-02" db="EMBL/GenBank/DDBJ databases">
        <authorList>
            <person name="Peterson S.W."/>
        </authorList>
    </citation>
    <scope>NUCLEOTIDE SEQUENCE [LARGE SCALE GENOMIC DNA]</scope>
    <source>
        <strain evidence="2 3">LSP_Lj1</strain>
    </source>
</reference>
<dbReference type="InterPro" id="IPR036165">
    <property type="entry name" value="YefM-like_sf"/>
</dbReference>
<keyword evidence="3" id="KW-1185">Reference proteome</keyword>
<dbReference type="EMBL" id="FUKQ01000032">
    <property type="protein sequence ID" value="SJN31741.1"/>
    <property type="molecule type" value="Genomic_DNA"/>
</dbReference>
<dbReference type="RefSeq" id="WP_094764579.1">
    <property type="nucleotide sequence ID" value="NZ_FUKQ01000032.1"/>
</dbReference>
<evidence type="ECO:0000313" key="3">
    <source>
        <dbReference type="Proteomes" id="UP000188342"/>
    </source>
</evidence>
<proteinExistence type="inferred from homology"/>
<evidence type="ECO:0008006" key="4">
    <source>
        <dbReference type="Google" id="ProtNLM"/>
    </source>
</evidence>
<dbReference type="NCBIfam" id="TIGR01552">
    <property type="entry name" value="phd_fam"/>
    <property type="match status" value="1"/>
</dbReference>
<dbReference type="Gene3D" id="3.40.1620.10">
    <property type="entry name" value="YefM-like domain"/>
    <property type="match status" value="1"/>
</dbReference>
<organism evidence="2 3">
    <name type="scientific">Luteococcus japonicus LSP_Lj1</name>
    <dbReference type="NCBI Taxonomy" id="1255658"/>
    <lineage>
        <taxon>Bacteria</taxon>
        <taxon>Bacillati</taxon>
        <taxon>Actinomycetota</taxon>
        <taxon>Actinomycetes</taxon>
        <taxon>Propionibacteriales</taxon>
        <taxon>Propionibacteriaceae</taxon>
        <taxon>Luteococcus</taxon>
    </lineage>
</organism>
<dbReference type="SUPFAM" id="SSF143120">
    <property type="entry name" value="YefM-like"/>
    <property type="match status" value="1"/>
</dbReference>
<comment type="similarity">
    <text evidence="1">Belongs to the phD/YefM antitoxin family.</text>
</comment>
<sequence length="90" mass="10059">MTTIAHRELRNNSAEILRRVAAGEIIDVTNNGKLVATLSPPVTDPVERLRLQGKLRPALPHVNFRDLVSEHAVKLDVTTEEILADLRGEW</sequence>
<evidence type="ECO:0000256" key="1">
    <source>
        <dbReference type="ARBA" id="ARBA00009981"/>
    </source>
</evidence>
<dbReference type="OrthoDB" id="557859at2"/>
<dbReference type="STRING" id="1255658.FM114_07655"/>
<protein>
    <recommendedName>
        <fullName evidence="4">Antitoxin</fullName>
    </recommendedName>
</protein>
<dbReference type="Proteomes" id="UP000188342">
    <property type="component" value="Unassembled WGS sequence"/>
</dbReference>
<accession>A0A1R4JHM8</accession>
<evidence type="ECO:0000313" key="2">
    <source>
        <dbReference type="EMBL" id="SJN31741.1"/>
    </source>
</evidence>
<name>A0A1R4JHM8_9ACTN</name>
<dbReference type="AlphaFoldDB" id="A0A1R4JHM8"/>
<gene>
    <name evidence="2" type="ORF">FM114_07655</name>
</gene>